<evidence type="ECO:0000259" key="3">
    <source>
        <dbReference type="Pfam" id="PF02784"/>
    </source>
</evidence>
<evidence type="ECO:0000256" key="1">
    <source>
        <dbReference type="ARBA" id="ARBA00001933"/>
    </source>
</evidence>
<organism evidence="4 5">
    <name type="scientific">Streptosporangium jomthongense</name>
    <dbReference type="NCBI Taxonomy" id="1193683"/>
    <lineage>
        <taxon>Bacteria</taxon>
        <taxon>Bacillati</taxon>
        <taxon>Actinomycetota</taxon>
        <taxon>Actinomycetes</taxon>
        <taxon>Streptosporangiales</taxon>
        <taxon>Streptosporangiaceae</taxon>
        <taxon>Streptosporangium</taxon>
    </lineage>
</organism>
<evidence type="ECO:0000313" key="4">
    <source>
        <dbReference type="EMBL" id="MFC3986568.1"/>
    </source>
</evidence>
<sequence>MLPQEKALRLAAAGMLPAYIYDLDDLRRHAGVVIGAVNGAAQVLYAVKANPDARVLRALAPFVDGFEVASGGELAFVRKLLPQAWVAFSGPGKTDADLRLALELGVERVHVESPGELTRIARIARGRPVDILLRANLRPPAVNGQTTTVTPFGMDEPTLEACLPILRAAPRIRVRGIHSHLAWGLPAPAMAEVAAYVVTWASSWLNRHLPGVEHPEIDLGGGMLVDYADPDSRFDWAAYGAALAALRSPGPLRIEPGRSLSAYQGWYVTDVLDIKTSHGQCFAVLRGGTQHLRTPVARGHDQPFTVIRPTGRTPAYSGTITLVGQLCTPKDVFARDVSVTGLSPGDLIVFGLAGAYAWNLSHHQFLMHPEPTFHYLDREGAS</sequence>
<dbReference type="SUPFAM" id="SSF51419">
    <property type="entry name" value="PLP-binding barrel"/>
    <property type="match status" value="1"/>
</dbReference>
<dbReference type="EC" id="5.1.1.1" evidence="4"/>
<protein>
    <submittedName>
        <fullName evidence="4">Alanine racemase</fullName>
        <ecNumber evidence="4">5.1.1.1</ecNumber>
    </submittedName>
</protein>
<dbReference type="Pfam" id="PF02784">
    <property type="entry name" value="Orn_Arg_deC_N"/>
    <property type="match status" value="1"/>
</dbReference>
<accession>A0ABV8FGF4</accession>
<dbReference type="InterPro" id="IPR009006">
    <property type="entry name" value="Ala_racemase/Decarboxylase_C"/>
</dbReference>
<comment type="cofactor">
    <cofactor evidence="1">
        <name>pyridoxal 5'-phosphate</name>
        <dbReference type="ChEBI" id="CHEBI:597326"/>
    </cofactor>
</comment>
<dbReference type="PRINTS" id="PR01182">
    <property type="entry name" value="ORNDCRBXLASE"/>
</dbReference>
<evidence type="ECO:0000256" key="2">
    <source>
        <dbReference type="ARBA" id="ARBA00022898"/>
    </source>
</evidence>
<dbReference type="PANTHER" id="PTHR43727">
    <property type="entry name" value="DIAMINOPIMELATE DECARBOXYLASE"/>
    <property type="match status" value="1"/>
</dbReference>
<feature type="domain" description="Orn/DAP/Arg decarboxylase 2 N-terminal" evidence="3">
    <location>
        <begin position="40"/>
        <end position="262"/>
    </location>
</feature>
<dbReference type="GO" id="GO:0008784">
    <property type="term" value="F:alanine racemase activity"/>
    <property type="evidence" value="ECO:0007669"/>
    <property type="project" value="UniProtKB-EC"/>
</dbReference>
<keyword evidence="2" id="KW-0663">Pyridoxal phosphate</keyword>
<dbReference type="InterPro" id="IPR000183">
    <property type="entry name" value="Orn/DAP/Arg_de-COase"/>
</dbReference>
<dbReference type="Proteomes" id="UP001595698">
    <property type="component" value="Unassembled WGS sequence"/>
</dbReference>
<dbReference type="EMBL" id="JBHSBC010000058">
    <property type="protein sequence ID" value="MFC3986568.1"/>
    <property type="molecule type" value="Genomic_DNA"/>
</dbReference>
<reference evidence="5" key="1">
    <citation type="journal article" date="2019" name="Int. J. Syst. Evol. Microbiol.">
        <title>The Global Catalogue of Microorganisms (GCM) 10K type strain sequencing project: providing services to taxonomists for standard genome sequencing and annotation.</title>
        <authorList>
            <consortium name="The Broad Institute Genomics Platform"/>
            <consortium name="The Broad Institute Genome Sequencing Center for Infectious Disease"/>
            <person name="Wu L."/>
            <person name="Ma J."/>
        </authorList>
    </citation>
    <scope>NUCLEOTIDE SEQUENCE [LARGE SCALE GENOMIC DNA]</scope>
    <source>
        <strain evidence="5">TBRC 7912</strain>
    </source>
</reference>
<dbReference type="RefSeq" id="WP_386196888.1">
    <property type="nucleotide sequence ID" value="NZ_JBHSBC010000058.1"/>
</dbReference>
<comment type="caution">
    <text evidence="4">The sequence shown here is derived from an EMBL/GenBank/DDBJ whole genome shotgun (WGS) entry which is preliminary data.</text>
</comment>
<dbReference type="InterPro" id="IPR022644">
    <property type="entry name" value="De-COase2_N"/>
</dbReference>
<keyword evidence="4" id="KW-0413">Isomerase</keyword>
<name>A0ABV8FGF4_9ACTN</name>
<dbReference type="SUPFAM" id="SSF50621">
    <property type="entry name" value="Alanine racemase C-terminal domain-like"/>
    <property type="match status" value="1"/>
</dbReference>
<keyword evidence="5" id="KW-1185">Reference proteome</keyword>
<proteinExistence type="predicted"/>
<evidence type="ECO:0000313" key="5">
    <source>
        <dbReference type="Proteomes" id="UP001595698"/>
    </source>
</evidence>
<dbReference type="Gene3D" id="3.20.20.10">
    <property type="entry name" value="Alanine racemase"/>
    <property type="match status" value="1"/>
</dbReference>
<dbReference type="InterPro" id="IPR002433">
    <property type="entry name" value="Orn_de-COase"/>
</dbReference>
<gene>
    <name evidence="4" type="ORF">ACFOYY_40995</name>
</gene>
<dbReference type="PRINTS" id="PR01179">
    <property type="entry name" value="ODADCRBXLASE"/>
</dbReference>
<dbReference type="Gene3D" id="2.40.37.10">
    <property type="entry name" value="Lyase, Ornithine Decarboxylase, Chain A, domain 1"/>
    <property type="match status" value="1"/>
</dbReference>
<dbReference type="PANTHER" id="PTHR43727:SF2">
    <property type="entry name" value="GROUP IV DECARBOXYLASE"/>
    <property type="match status" value="1"/>
</dbReference>
<dbReference type="InterPro" id="IPR029066">
    <property type="entry name" value="PLP-binding_barrel"/>
</dbReference>